<dbReference type="RefSeq" id="WP_182080720.1">
    <property type="nucleotide sequence ID" value="NZ_CP063356.2"/>
</dbReference>
<dbReference type="EMBL" id="CP063356">
    <property type="protein sequence ID" value="QOY35728.1"/>
    <property type="molecule type" value="Genomic_DNA"/>
</dbReference>
<keyword evidence="1" id="KW-1133">Transmembrane helix</keyword>
<reference evidence="2 3" key="2">
    <citation type="journal article" date="2019" name="Int. J. Syst. Evol. Microbiol.">
        <title>Anaerobacillus isosaccharinicus sp. nov., an alkaliphilic bacterium which degrades isosaccharinic acid.</title>
        <authorList>
            <person name="Bassil N.M."/>
            <person name="Lloyd J.R."/>
        </authorList>
    </citation>
    <scope>NUCLEOTIDE SEQUENCE [LARGE SCALE GENOMIC DNA]</scope>
    <source>
        <strain evidence="2 3">NB2006</strain>
    </source>
</reference>
<reference evidence="2 3" key="1">
    <citation type="journal article" date="2017" name="Genome Announc.">
        <title>Draft Genome Sequences of Four Alkaliphilic Bacteria Belonging to the Anaerobacillus Genus.</title>
        <authorList>
            <person name="Bassil N.M."/>
            <person name="Lloyd J.R."/>
        </authorList>
    </citation>
    <scope>NUCLEOTIDE SEQUENCE [LARGE SCALE GENOMIC DNA]</scope>
    <source>
        <strain evidence="2 3">NB2006</strain>
    </source>
</reference>
<keyword evidence="1" id="KW-0812">Transmembrane</keyword>
<dbReference type="Gene3D" id="2.60.40.1630">
    <property type="entry name" value="bacillus anthracis domain"/>
    <property type="match status" value="1"/>
</dbReference>
<name>A0A7S7L797_9BACI</name>
<gene>
    <name evidence="2" type="ORF">AWH56_024200</name>
</gene>
<feature type="transmembrane region" description="Helical" evidence="1">
    <location>
        <begin position="213"/>
        <end position="233"/>
    </location>
</feature>
<keyword evidence="1" id="KW-0472">Membrane</keyword>
<dbReference type="AlphaFoldDB" id="A0A7S7L797"/>
<evidence type="ECO:0000313" key="2">
    <source>
        <dbReference type="EMBL" id="QOY35728.1"/>
    </source>
</evidence>
<protein>
    <submittedName>
        <fullName evidence="2">DUF4179 domain-containing protein</fullName>
    </submittedName>
</protein>
<evidence type="ECO:0000256" key="1">
    <source>
        <dbReference type="SAM" id="Phobius"/>
    </source>
</evidence>
<organism evidence="2 3">
    <name type="scientific">Anaerobacillus isosaccharinicus</name>
    <dbReference type="NCBI Taxonomy" id="1532552"/>
    <lineage>
        <taxon>Bacteria</taxon>
        <taxon>Bacillati</taxon>
        <taxon>Bacillota</taxon>
        <taxon>Bacilli</taxon>
        <taxon>Bacillales</taxon>
        <taxon>Bacillaceae</taxon>
        <taxon>Anaerobacillus</taxon>
    </lineage>
</organism>
<dbReference type="KEGG" id="aia:AWH56_024200"/>
<sequence>METNNFDHVTEWIKEHKRLLYMLGYPFLEDETMIERAINQTAVGYKVSEQFDHEEFKLRFVKECLAISVSKSIRKANDILCTPYFQCLYFKYVLHMETREISSYLAIPEKNVEENLILGFEAFVDKDLLRNCQISVSKLLHYHEGFLNFAEYKEINKFLAEDDKCSQLLEKIIITIDEFHHLKSTLIPSPYFLEGNRPLTEAQMKRKTIRQRIFTTIASLCLLTVIIISSIGIEEMKHRWKLWMSDQVAYGENVYVHAIDQNVEITVTQVAADDTQTIIYYEIRDLEDEYHYNTDLYNDMFEIIEKDIWEGRYLDFYGTSRSMSRFLDEEGVSQGRLFLPPLKDDQDTVTVRFHKIEQLNKGIDRYGNYDPRDRKLINGEWILEIPVTKYEAVTFEIDQTKEVMGQNIYLSHLEVTPTGTFLAYRIEQVSKAGTFEYHDIQFTIKANDKEYFPDYHLERGFYNRGNNGDHIFPFESFYYQQPSELEIILERMHSNYDSMLEVVIDYNSLPMDFEFLNQIITVEEVVIANPVVIRLTEQFDENRSYDHFHINVHYENNHNISYGMSSDGVWIDGDGNQYKSYEELRGIDHPYSLRYISTEQTIELHYHNIEWDDSMLPEKIIIQGYSKSHSLNERIIINLNEQKRLKLRN</sequence>
<keyword evidence="3" id="KW-1185">Reference proteome</keyword>
<dbReference type="Proteomes" id="UP000180175">
    <property type="component" value="Chromosome"/>
</dbReference>
<proteinExistence type="predicted"/>
<accession>A0A7S7L797</accession>
<evidence type="ECO:0000313" key="3">
    <source>
        <dbReference type="Proteomes" id="UP000180175"/>
    </source>
</evidence>